<dbReference type="PANTHER" id="PTHR48200">
    <property type="entry name" value="PROTEIN, PUTATIVE-RELATED"/>
    <property type="match status" value="1"/>
</dbReference>
<organism evidence="2 3">
    <name type="scientific">Gossypium anomalum</name>
    <dbReference type="NCBI Taxonomy" id="47600"/>
    <lineage>
        <taxon>Eukaryota</taxon>
        <taxon>Viridiplantae</taxon>
        <taxon>Streptophyta</taxon>
        <taxon>Embryophyta</taxon>
        <taxon>Tracheophyta</taxon>
        <taxon>Spermatophyta</taxon>
        <taxon>Magnoliopsida</taxon>
        <taxon>eudicotyledons</taxon>
        <taxon>Gunneridae</taxon>
        <taxon>Pentapetalae</taxon>
        <taxon>rosids</taxon>
        <taxon>malvids</taxon>
        <taxon>Malvales</taxon>
        <taxon>Malvaceae</taxon>
        <taxon>Malvoideae</taxon>
        <taxon>Gossypium</taxon>
    </lineage>
</organism>
<evidence type="ECO:0000313" key="2">
    <source>
        <dbReference type="EMBL" id="KAG8492212.1"/>
    </source>
</evidence>
<keyword evidence="3" id="KW-1185">Reference proteome</keyword>
<accession>A0A8J5YZJ6</accession>
<dbReference type="EMBL" id="JAHUZN010000005">
    <property type="protein sequence ID" value="KAG8492212.1"/>
    <property type="molecule type" value="Genomic_DNA"/>
</dbReference>
<dbReference type="PANTHER" id="PTHR48200:SF1">
    <property type="entry name" value="AMINOTRANSFERASE-LIKE PLANT MOBILE DOMAIN-CONTAINING PROTEIN"/>
    <property type="match status" value="1"/>
</dbReference>
<dbReference type="Pfam" id="PF24924">
    <property type="entry name" value="DUF7745"/>
    <property type="match status" value="1"/>
</dbReference>
<feature type="domain" description="DUF7745" evidence="1">
    <location>
        <begin position="196"/>
        <end position="324"/>
    </location>
</feature>
<evidence type="ECO:0000313" key="3">
    <source>
        <dbReference type="Proteomes" id="UP000701853"/>
    </source>
</evidence>
<comment type="caution">
    <text evidence="2">The sequence shown here is derived from an EMBL/GenBank/DDBJ whole genome shotgun (WGS) entry which is preliminary data.</text>
</comment>
<proteinExistence type="predicted"/>
<evidence type="ECO:0000259" key="1">
    <source>
        <dbReference type="Pfam" id="PF24924"/>
    </source>
</evidence>
<protein>
    <recommendedName>
        <fullName evidence="1">DUF7745 domain-containing protein</fullName>
    </recommendedName>
</protein>
<dbReference type="AlphaFoldDB" id="A0A8J5YZJ6"/>
<dbReference type="InterPro" id="IPR056647">
    <property type="entry name" value="DUF7745"/>
</dbReference>
<name>A0A8J5YZJ6_9ROSI</name>
<sequence>MGYDRGSVLILADDSTGNLSTYLEPKPHIMNHTSHLTRAMPNLRPFSSRQNKCTGGTPLAFCIFTFYTKGLGLHHIRKVLIKDRLPKNGFPMEELIIPTIEKNAVVRDWSLKTQREKGDSLVEGCVANLPEYVTVNVRQNNLEDLEPKPITFKKKLMRLTDMTVTWAEKQIKKNNETICIPWSSLRDLVLNHPDMLKRVNLFALAIYGLVIFPKVLGHLEVTVVDFFERLKQGINPVPTILAETFRSLNNCRRKGEGRFIGCAQLLNVWILSHFWKVERLPFHMFSKTFSPFEAYLKKEWPKEVTEQHWVSVFQNLRTEDITWRAL</sequence>
<reference evidence="2 3" key="1">
    <citation type="journal article" date="2021" name="bioRxiv">
        <title>The Gossypium anomalum genome as a resource for cotton improvement and evolutionary analysis of hybrid incompatibility.</title>
        <authorList>
            <person name="Grover C.E."/>
            <person name="Yuan D."/>
            <person name="Arick M.A."/>
            <person name="Miller E.R."/>
            <person name="Hu G."/>
            <person name="Peterson D.G."/>
            <person name="Wendel J.F."/>
            <person name="Udall J.A."/>
        </authorList>
    </citation>
    <scope>NUCLEOTIDE SEQUENCE [LARGE SCALE GENOMIC DNA]</scope>
    <source>
        <strain evidence="2">JFW-Udall</strain>
        <tissue evidence="2">Leaf</tissue>
    </source>
</reference>
<gene>
    <name evidence="2" type="ORF">CXB51_009883</name>
</gene>
<dbReference type="Proteomes" id="UP000701853">
    <property type="component" value="Chromosome 5"/>
</dbReference>